<gene>
    <name evidence="1" type="ORF">CASFOL_009647</name>
</gene>
<evidence type="ECO:0000313" key="1">
    <source>
        <dbReference type="EMBL" id="KAL3644467.1"/>
    </source>
</evidence>
<dbReference type="InterPro" id="IPR016024">
    <property type="entry name" value="ARM-type_fold"/>
</dbReference>
<organism evidence="1 2">
    <name type="scientific">Castilleja foliolosa</name>
    <dbReference type="NCBI Taxonomy" id="1961234"/>
    <lineage>
        <taxon>Eukaryota</taxon>
        <taxon>Viridiplantae</taxon>
        <taxon>Streptophyta</taxon>
        <taxon>Embryophyta</taxon>
        <taxon>Tracheophyta</taxon>
        <taxon>Spermatophyta</taxon>
        <taxon>Magnoliopsida</taxon>
        <taxon>eudicotyledons</taxon>
        <taxon>Gunneridae</taxon>
        <taxon>Pentapetalae</taxon>
        <taxon>asterids</taxon>
        <taxon>lamiids</taxon>
        <taxon>Lamiales</taxon>
        <taxon>Orobanchaceae</taxon>
        <taxon>Pedicularideae</taxon>
        <taxon>Castillejinae</taxon>
        <taxon>Castilleja</taxon>
    </lineage>
</organism>
<dbReference type="Gene3D" id="1.25.10.10">
    <property type="entry name" value="Leucine-rich Repeat Variant"/>
    <property type="match status" value="1"/>
</dbReference>
<reference evidence="2" key="1">
    <citation type="journal article" date="2024" name="IScience">
        <title>Strigolactones Initiate the Formation of Haustorium-like Structures in Castilleja.</title>
        <authorList>
            <person name="Buerger M."/>
            <person name="Peterson D."/>
            <person name="Chory J."/>
        </authorList>
    </citation>
    <scope>NUCLEOTIDE SEQUENCE [LARGE SCALE GENOMIC DNA]</scope>
</reference>
<dbReference type="Gene3D" id="3.30.260.10">
    <property type="entry name" value="TCP-1-like chaperonin intermediate domain"/>
    <property type="match status" value="1"/>
</dbReference>
<sequence length="272" mass="31034">MFPPTPHFDFKFGSTKRSEPFPRQTGAMALAFDEYGRPFNILRERGRKPDFAASMRRRRISQPAKRWLGSNGPPWDRKAWIRCFRTHHNVLAGALLEQAERLLERGIHPIRIAEGYEVASRIAFEHLEHISHKFVFGSTNIEPLIQTCMTTLSSEIVNRCKCNLSEIALKAVVETYFQSPQPDREVYIYPTEYEVEKGSAFALVLIAIKIIAENCRKLRENFLLLESSCSESQREAALLIGQFAATDSDCKLHIVQRGALQPLLVMLDSPDN</sequence>
<dbReference type="AlphaFoldDB" id="A0ABD3DS57"/>
<dbReference type="SUPFAM" id="SSF48371">
    <property type="entry name" value="ARM repeat"/>
    <property type="match status" value="1"/>
</dbReference>
<dbReference type="Pfam" id="PF00118">
    <property type="entry name" value="Cpn60_TCP1"/>
    <property type="match status" value="1"/>
</dbReference>
<comment type="caution">
    <text evidence="1">The sequence shown here is derived from an EMBL/GenBank/DDBJ whole genome shotgun (WGS) entry which is preliminary data.</text>
</comment>
<dbReference type="Gene3D" id="1.10.560.10">
    <property type="entry name" value="GroEL-like equatorial domain"/>
    <property type="match status" value="1"/>
</dbReference>
<name>A0ABD3DS57_9LAMI</name>
<keyword evidence="2" id="KW-1185">Reference proteome</keyword>
<accession>A0ABD3DS57</accession>
<dbReference type="InterPro" id="IPR027413">
    <property type="entry name" value="GROEL-like_equatorial_sf"/>
</dbReference>
<dbReference type="InterPro" id="IPR027410">
    <property type="entry name" value="TCP-1-like_intermed_sf"/>
</dbReference>
<evidence type="ECO:0000313" key="2">
    <source>
        <dbReference type="Proteomes" id="UP001632038"/>
    </source>
</evidence>
<dbReference type="PANTHER" id="PTHR46710:SF1">
    <property type="entry name" value="ARM REPEAT PROTEIN INTERACTING WITH ABF2"/>
    <property type="match status" value="1"/>
</dbReference>
<dbReference type="Proteomes" id="UP001632038">
    <property type="component" value="Unassembled WGS sequence"/>
</dbReference>
<protein>
    <submittedName>
        <fullName evidence="1">Uncharacterized protein</fullName>
    </submittedName>
</protein>
<proteinExistence type="predicted"/>
<dbReference type="InterPro" id="IPR011989">
    <property type="entry name" value="ARM-like"/>
</dbReference>
<dbReference type="PANTHER" id="PTHR46710">
    <property type="entry name" value="ARM REPEAT PROTEIN INTERACTING WITH ABF2"/>
    <property type="match status" value="1"/>
</dbReference>
<dbReference type="InterPro" id="IPR044282">
    <property type="entry name" value="ABAP1/ARIA"/>
</dbReference>
<dbReference type="EMBL" id="JAVIJP010000013">
    <property type="protein sequence ID" value="KAL3644467.1"/>
    <property type="molecule type" value="Genomic_DNA"/>
</dbReference>
<dbReference type="SUPFAM" id="SSF48592">
    <property type="entry name" value="GroEL equatorial domain-like"/>
    <property type="match status" value="1"/>
</dbReference>
<dbReference type="InterPro" id="IPR002423">
    <property type="entry name" value="Cpn60/GroEL/TCP-1"/>
</dbReference>